<proteinExistence type="predicted"/>
<reference evidence="1 2" key="1">
    <citation type="submission" date="2023-02" db="EMBL/GenBank/DDBJ databases">
        <title>Devosia chondri sp. nov., isolated from the phycosphere of marine algae.</title>
        <authorList>
            <person name="Kim J.M."/>
            <person name="Lee J.K."/>
            <person name="Choi B.J."/>
            <person name="Bayburt H."/>
            <person name="Jeon C.O."/>
        </authorList>
    </citation>
    <scope>NUCLEOTIDE SEQUENCE [LARGE SCALE GENOMIC DNA]</scope>
    <source>
        <strain evidence="1 2">G2-5</strain>
    </source>
</reference>
<keyword evidence="2" id="KW-1185">Reference proteome</keyword>
<protein>
    <recommendedName>
        <fullName evidence="3">DNA-binding protein</fullName>
    </recommendedName>
</protein>
<dbReference type="RefSeq" id="WP_282212825.1">
    <property type="nucleotide sequence ID" value="NZ_CP118247.1"/>
</dbReference>
<dbReference type="EMBL" id="CP118247">
    <property type="protein sequence ID" value="WDR07312.1"/>
    <property type="molecule type" value="Genomic_DNA"/>
</dbReference>
<name>A0ABY7Z188_9HYPH</name>
<evidence type="ECO:0008006" key="3">
    <source>
        <dbReference type="Google" id="ProtNLM"/>
    </source>
</evidence>
<evidence type="ECO:0000313" key="1">
    <source>
        <dbReference type="EMBL" id="WDR07312.1"/>
    </source>
</evidence>
<dbReference type="Proteomes" id="UP001222118">
    <property type="component" value="Chromosome"/>
</dbReference>
<accession>A0ABY7Z188</accession>
<sequence>MSGPSAARPRLRRREAAAYLLEVHGVPVAVATLAKMATVGGGPLITYFGRRPLYACSDLDSWASGKLAAPVASTSGRNVDV</sequence>
<gene>
    <name evidence="1" type="ORF">PSQ90_07805</name>
</gene>
<evidence type="ECO:0000313" key="2">
    <source>
        <dbReference type="Proteomes" id="UP001222118"/>
    </source>
</evidence>
<organism evidence="1 2">
    <name type="scientific">Devosia rhodophyticola</name>
    <dbReference type="NCBI Taxonomy" id="3026423"/>
    <lineage>
        <taxon>Bacteria</taxon>
        <taxon>Pseudomonadati</taxon>
        <taxon>Pseudomonadota</taxon>
        <taxon>Alphaproteobacteria</taxon>
        <taxon>Hyphomicrobiales</taxon>
        <taxon>Devosiaceae</taxon>
        <taxon>Devosia</taxon>
    </lineage>
</organism>